<sequence length="329" mass="37488">MTDNQTNNTNSDEIDLGQLFQLIGRGFNKLFNFILKLFLYFKKNALILLILIVVGAAIGFGLSQIITKKLKTEVIVKPQMESKNYLYDVINEVQSNIRAKNLDFFRSIGIEMDNLDGLKVEIAPIDDGKVSSESEMKFLELLQSFENTDAVTDIVRAELQNKSSFNHRITFFYKNAENGKIFAQKVMEYINSNDYFGGLIEIYRENAQTRITENKALLKQVDELISNYSKQMAQKGVLSGSERIVLDNQERINITGLFTLKNNLIKDIEAKKIELKQRTEAIKLLNFGRSQEVQKSVFGKTIVLIPLTLLAGFFIASVLIFLNKKSKEI</sequence>
<reference evidence="2 3" key="1">
    <citation type="submission" date="2023-09" db="EMBL/GenBank/DDBJ databases">
        <authorList>
            <person name="Rey-Velasco X."/>
        </authorList>
    </citation>
    <scope>NUCLEOTIDE SEQUENCE [LARGE SCALE GENOMIC DNA]</scope>
    <source>
        <strain evidence="2 3">F388</strain>
    </source>
</reference>
<name>A0ABU3A7U4_9FLAO</name>
<dbReference type="Proteomes" id="UP001255246">
    <property type="component" value="Unassembled WGS sequence"/>
</dbReference>
<proteinExistence type="predicted"/>
<keyword evidence="1" id="KW-0472">Membrane</keyword>
<dbReference type="RefSeq" id="WP_311349810.1">
    <property type="nucleotide sequence ID" value="NZ_JAVRHR010000001.1"/>
</dbReference>
<evidence type="ECO:0000313" key="3">
    <source>
        <dbReference type="Proteomes" id="UP001255246"/>
    </source>
</evidence>
<feature type="transmembrane region" description="Helical" evidence="1">
    <location>
        <begin position="302"/>
        <end position="322"/>
    </location>
</feature>
<protein>
    <recommendedName>
        <fullName evidence="4">Chain length determinant protein</fullName>
    </recommendedName>
</protein>
<gene>
    <name evidence="2" type="ORF">RM706_04380</name>
</gene>
<organism evidence="2 3">
    <name type="scientific">Croceitalea rosinachiae</name>
    <dbReference type="NCBI Taxonomy" id="3075596"/>
    <lineage>
        <taxon>Bacteria</taxon>
        <taxon>Pseudomonadati</taxon>
        <taxon>Bacteroidota</taxon>
        <taxon>Flavobacteriia</taxon>
        <taxon>Flavobacteriales</taxon>
        <taxon>Flavobacteriaceae</taxon>
        <taxon>Croceitalea</taxon>
    </lineage>
</organism>
<keyword evidence="1" id="KW-0812">Transmembrane</keyword>
<dbReference type="EMBL" id="JAVRHR010000001">
    <property type="protein sequence ID" value="MDT0606251.1"/>
    <property type="molecule type" value="Genomic_DNA"/>
</dbReference>
<feature type="transmembrane region" description="Helical" evidence="1">
    <location>
        <begin position="45"/>
        <end position="66"/>
    </location>
</feature>
<keyword evidence="1" id="KW-1133">Transmembrane helix</keyword>
<accession>A0ABU3A7U4</accession>
<evidence type="ECO:0000256" key="1">
    <source>
        <dbReference type="SAM" id="Phobius"/>
    </source>
</evidence>
<evidence type="ECO:0000313" key="2">
    <source>
        <dbReference type="EMBL" id="MDT0606251.1"/>
    </source>
</evidence>
<evidence type="ECO:0008006" key="4">
    <source>
        <dbReference type="Google" id="ProtNLM"/>
    </source>
</evidence>
<comment type="caution">
    <text evidence="2">The sequence shown here is derived from an EMBL/GenBank/DDBJ whole genome shotgun (WGS) entry which is preliminary data.</text>
</comment>
<keyword evidence="3" id="KW-1185">Reference proteome</keyword>